<gene>
    <name evidence="2" type="ORF">GCM10009745_66430</name>
</gene>
<proteinExistence type="predicted"/>
<feature type="transmembrane region" description="Helical" evidence="1">
    <location>
        <begin position="25"/>
        <end position="44"/>
    </location>
</feature>
<dbReference type="EMBL" id="BAAANF010000022">
    <property type="protein sequence ID" value="GAA1709235.1"/>
    <property type="molecule type" value="Genomic_DNA"/>
</dbReference>
<evidence type="ECO:0000256" key="1">
    <source>
        <dbReference type="SAM" id="Phobius"/>
    </source>
</evidence>
<organism evidence="2 3">
    <name type="scientific">Kribbella yunnanensis</name>
    <dbReference type="NCBI Taxonomy" id="190194"/>
    <lineage>
        <taxon>Bacteria</taxon>
        <taxon>Bacillati</taxon>
        <taxon>Actinomycetota</taxon>
        <taxon>Actinomycetes</taxon>
        <taxon>Propionibacteriales</taxon>
        <taxon>Kribbellaceae</taxon>
        <taxon>Kribbella</taxon>
    </lineage>
</organism>
<evidence type="ECO:0000313" key="2">
    <source>
        <dbReference type="EMBL" id="GAA1709235.1"/>
    </source>
</evidence>
<keyword evidence="1" id="KW-0472">Membrane</keyword>
<feature type="transmembrane region" description="Helical" evidence="1">
    <location>
        <begin position="50"/>
        <end position="70"/>
    </location>
</feature>
<feature type="transmembrane region" description="Helical" evidence="1">
    <location>
        <begin position="79"/>
        <end position="98"/>
    </location>
</feature>
<evidence type="ECO:0000313" key="3">
    <source>
        <dbReference type="Proteomes" id="UP001500280"/>
    </source>
</evidence>
<reference evidence="2 3" key="1">
    <citation type="journal article" date="2019" name="Int. J. Syst. Evol. Microbiol.">
        <title>The Global Catalogue of Microorganisms (GCM) 10K type strain sequencing project: providing services to taxonomists for standard genome sequencing and annotation.</title>
        <authorList>
            <consortium name="The Broad Institute Genomics Platform"/>
            <consortium name="The Broad Institute Genome Sequencing Center for Infectious Disease"/>
            <person name="Wu L."/>
            <person name="Ma J."/>
        </authorList>
    </citation>
    <scope>NUCLEOTIDE SEQUENCE [LARGE SCALE GENOMIC DNA]</scope>
    <source>
        <strain evidence="2 3">JCM 14307</strain>
    </source>
</reference>
<accession>A0ABN2IPL9</accession>
<protein>
    <recommendedName>
        <fullName evidence="4">Bacterial Pleckstrin homology domain-containing protein</fullName>
    </recommendedName>
</protein>
<evidence type="ECO:0008006" key="4">
    <source>
        <dbReference type="Google" id="ProtNLM"/>
    </source>
</evidence>
<name>A0ABN2IPL9_9ACTN</name>
<comment type="caution">
    <text evidence="2">The sequence shown here is derived from an EMBL/GenBank/DDBJ whole genome shotgun (WGS) entry which is preliminary data.</text>
</comment>
<feature type="transmembrane region" description="Helical" evidence="1">
    <location>
        <begin position="104"/>
        <end position="126"/>
    </location>
</feature>
<sequence>MLAVRMCLALHVTEVELRHRRVQRVVGIVYVGIPVVLLAIVAWVSSRGPAAAWIGCVVPVAMLGLGLFLLPKHRYLPRWWAGVGGMFGALTGLVASLYPLVIGVWWPAILALPAAIVGLLIGLLLARRANLALLVPVVPELAESPYELVFQLRGTPLATVLLGADSVEIRSSPTARGEEQIRRYPLSAITGTFDATLSGAERLKFPIALTVVGTPGPAVILQASGDDWVLPTNQAAILIELLDRRRTTA</sequence>
<dbReference type="Proteomes" id="UP001500280">
    <property type="component" value="Unassembled WGS sequence"/>
</dbReference>
<keyword evidence="1" id="KW-0812">Transmembrane</keyword>
<keyword evidence="3" id="KW-1185">Reference proteome</keyword>
<keyword evidence="1" id="KW-1133">Transmembrane helix</keyword>